<dbReference type="InterPro" id="IPR001387">
    <property type="entry name" value="Cro/C1-type_HTH"/>
</dbReference>
<dbReference type="Pfam" id="PF13443">
    <property type="entry name" value="HTH_26"/>
    <property type="match status" value="1"/>
</dbReference>
<dbReference type="Proteomes" id="UP000017131">
    <property type="component" value="Unassembled WGS sequence"/>
</dbReference>
<evidence type="ECO:0000313" key="3">
    <source>
        <dbReference type="Proteomes" id="UP000017131"/>
    </source>
</evidence>
<gene>
    <name evidence="2" type="ORF">SSIM_05190</name>
</gene>
<evidence type="ECO:0000313" key="2">
    <source>
        <dbReference type="EMBL" id="ERS93594.1"/>
    </source>
</evidence>
<dbReference type="SMART" id="SM00530">
    <property type="entry name" value="HTH_XRE"/>
    <property type="match status" value="1"/>
</dbReference>
<dbReference type="SUPFAM" id="SSF47413">
    <property type="entry name" value="lambda repressor-like DNA-binding domains"/>
    <property type="match status" value="1"/>
</dbReference>
<comment type="caution">
    <text evidence="2">The sequence shown here is derived from an EMBL/GenBank/DDBJ whole genome shotgun (WGS) entry which is preliminary data.</text>
</comment>
<dbReference type="CDD" id="cd00093">
    <property type="entry name" value="HTH_XRE"/>
    <property type="match status" value="1"/>
</dbReference>
<reference evidence="2 3" key="1">
    <citation type="journal article" date="2013" name="Genome Announc.">
        <title>Draft Genome Sequence of Staphylococcus simulans UMC-CNS-990, Isolated from a Case of Chronic Bovine Mastitis.</title>
        <authorList>
            <person name="Calcutt M.J."/>
            <person name="Foecking M.F."/>
            <person name="Hsieh H.Y."/>
            <person name="Perry J."/>
            <person name="Stewart G.C."/>
            <person name="Middleton J.R."/>
        </authorList>
    </citation>
    <scope>NUCLEOTIDE SEQUENCE [LARGE SCALE GENOMIC DNA]</scope>
    <source>
        <strain evidence="2 3">UMC-CNS-990</strain>
    </source>
</reference>
<accession>A0ABN0PDC2</accession>
<evidence type="ECO:0000259" key="1">
    <source>
        <dbReference type="PROSITE" id="PS50943"/>
    </source>
</evidence>
<dbReference type="PANTHER" id="PTHR37301">
    <property type="entry name" value="DNA-BINDING PROTEIN-RELATED"/>
    <property type="match status" value="1"/>
</dbReference>
<protein>
    <recommendedName>
        <fullName evidence="1">HTH cro/C1-type domain-containing protein</fullName>
    </recommendedName>
</protein>
<sequence length="185" mass="21799">MLITSNLRVKMAEYNYSIKDVHEQTHLSRTTISNLYNGYSDGIKFYTLEKLCDLFNCTPNDLLTITYVDVYKIDFEYANEVFDKYNSDKMLFYKCELDVLINNKFYKVNVDLVIEKEDYMNSGISSGIIRLEEYENDFIGKSINTNNFIRKHLSDHLEDIILKGFSKYIEDNHILELPPTIETTF</sequence>
<dbReference type="EMBL" id="AXDY01000004">
    <property type="protein sequence ID" value="ERS93594.1"/>
    <property type="molecule type" value="Genomic_DNA"/>
</dbReference>
<dbReference type="PROSITE" id="PS50943">
    <property type="entry name" value="HTH_CROC1"/>
    <property type="match status" value="1"/>
</dbReference>
<name>A0ABN0PDC2_STASI</name>
<dbReference type="InterPro" id="IPR010982">
    <property type="entry name" value="Lambda_DNA-bd_dom_sf"/>
</dbReference>
<keyword evidence="3" id="KW-1185">Reference proteome</keyword>
<feature type="domain" description="HTH cro/C1-type" evidence="1">
    <location>
        <begin position="7"/>
        <end position="62"/>
    </location>
</feature>
<organism evidence="2 3">
    <name type="scientific">Staphylococcus simulans UMC-CNS-990</name>
    <dbReference type="NCBI Taxonomy" id="1405498"/>
    <lineage>
        <taxon>Bacteria</taxon>
        <taxon>Bacillati</taxon>
        <taxon>Bacillota</taxon>
        <taxon>Bacilli</taxon>
        <taxon>Bacillales</taxon>
        <taxon>Staphylococcaceae</taxon>
        <taxon>Staphylococcus</taxon>
    </lineage>
</organism>
<dbReference type="RefSeq" id="WP_023015349.1">
    <property type="nucleotide sequence ID" value="NZ_AXDY01000004.1"/>
</dbReference>
<dbReference type="PANTHER" id="PTHR37301:SF1">
    <property type="entry name" value="DNA-BINDING PROTEIN"/>
    <property type="match status" value="1"/>
</dbReference>
<dbReference type="Gene3D" id="1.10.260.40">
    <property type="entry name" value="lambda repressor-like DNA-binding domains"/>
    <property type="match status" value="1"/>
</dbReference>
<proteinExistence type="predicted"/>